<dbReference type="InterPro" id="IPR012349">
    <property type="entry name" value="Split_barrel_FMN-bd"/>
</dbReference>
<reference evidence="1" key="1">
    <citation type="submission" date="2019-08" db="EMBL/GenBank/DDBJ databases">
        <authorList>
            <person name="Kucharzyk K."/>
            <person name="Murdoch R.W."/>
            <person name="Higgins S."/>
            <person name="Loffler F."/>
        </authorList>
    </citation>
    <scope>NUCLEOTIDE SEQUENCE</scope>
</reference>
<dbReference type="PANTHER" id="PTHR34071">
    <property type="entry name" value="5-NITROIMIDAZOLE ANTIBIOTICS RESISTANCE PROTEIN, NIMA-FAMILY-RELATED PROTEIN-RELATED"/>
    <property type="match status" value="1"/>
</dbReference>
<dbReference type="Gene3D" id="2.30.110.10">
    <property type="entry name" value="Electron Transport, Fmn-binding Protein, Chain A"/>
    <property type="match status" value="1"/>
</dbReference>
<dbReference type="EMBL" id="VSSQ01000044">
    <property type="protein sequence ID" value="MPL69044.1"/>
    <property type="molecule type" value="Genomic_DNA"/>
</dbReference>
<dbReference type="PANTHER" id="PTHR34071:SF2">
    <property type="entry name" value="FLAVIN-NUCLEOTIDE-BINDING PROTEIN"/>
    <property type="match status" value="1"/>
</dbReference>
<evidence type="ECO:0000313" key="1">
    <source>
        <dbReference type="EMBL" id="MPL69044.1"/>
    </source>
</evidence>
<dbReference type="Pfam" id="PF12900">
    <property type="entry name" value="Pyridox_ox_2"/>
    <property type="match status" value="1"/>
</dbReference>
<proteinExistence type="predicted"/>
<accession>A0A644TQ36</accession>
<dbReference type="InterPro" id="IPR024747">
    <property type="entry name" value="Pyridox_Oxase-rel"/>
</dbReference>
<dbReference type="SUPFAM" id="SSF50475">
    <property type="entry name" value="FMN-binding split barrel"/>
    <property type="match status" value="1"/>
</dbReference>
<gene>
    <name evidence="1" type="ORF">SDC9_14777</name>
</gene>
<name>A0A644TQ36_9ZZZZ</name>
<sequence>MFKELRRQDRALSHEGTQEILQKGVYGFLAVNSLNDYPYGIPLNYAYTNGSIYFHAAVEGQKLACLENNNKVTFCVVSESTVVPDQFSTRYKSAMVFGKAYELSGTEKVEALVNIVRKYATSEDCIIRGKQYAQGDRDLTAVFRIDIEHLTGKARR</sequence>
<protein>
    <recommendedName>
        <fullName evidence="2">Pyridoxamine 5'-phosphate oxidase putative domain-containing protein</fullName>
    </recommendedName>
</protein>
<organism evidence="1">
    <name type="scientific">bioreactor metagenome</name>
    <dbReference type="NCBI Taxonomy" id="1076179"/>
    <lineage>
        <taxon>unclassified sequences</taxon>
        <taxon>metagenomes</taxon>
        <taxon>ecological metagenomes</taxon>
    </lineage>
</organism>
<comment type="caution">
    <text evidence="1">The sequence shown here is derived from an EMBL/GenBank/DDBJ whole genome shotgun (WGS) entry which is preliminary data.</text>
</comment>
<dbReference type="AlphaFoldDB" id="A0A644TQ36"/>
<evidence type="ECO:0008006" key="2">
    <source>
        <dbReference type="Google" id="ProtNLM"/>
    </source>
</evidence>